<keyword evidence="1 3" id="KW-0378">Hydrolase</keyword>
<dbReference type="CDD" id="cd02696">
    <property type="entry name" value="MurNAc-LAA"/>
    <property type="match status" value="1"/>
</dbReference>
<dbReference type="GeneID" id="93001047"/>
<dbReference type="EMBL" id="CP000246">
    <property type="protein sequence ID" value="ABG83447.1"/>
    <property type="molecule type" value="Genomic_DNA"/>
</dbReference>
<dbReference type="KEGG" id="cpf:CPF_2676"/>
<evidence type="ECO:0000313" key="3">
    <source>
        <dbReference type="EMBL" id="ABG83447.1"/>
    </source>
</evidence>
<gene>
    <name evidence="3" type="primary">cwlD</name>
    <name evidence="3" type="ordered locus">CPF_2676</name>
</gene>
<proteinExistence type="predicted"/>
<dbReference type="HOGENOM" id="CLU_014322_7_1_9"/>
<dbReference type="Gene3D" id="3.40.630.40">
    <property type="entry name" value="Zn-dependent exopeptidases"/>
    <property type="match status" value="1"/>
</dbReference>
<dbReference type="EC" id="3.5.1.28" evidence="3"/>
<dbReference type="GO" id="GO:0030288">
    <property type="term" value="C:outer membrane-bounded periplasmic space"/>
    <property type="evidence" value="ECO:0007669"/>
    <property type="project" value="TreeGrafter"/>
</dbReference>
<dbReference type="PANTHER" id="PTHR30404:SF0">
    <property type="entry name" value="N-ACETYLMURAMOYL-L-ALANINE AMIDASE AMIC"/>
    <property type="match status" value="1"/>
</dbReference>
<dbReference type="Pfam" id="PF01520">
    <property type="entry name" value="Amidase_3"/>
    <property type="match status" value="1"/>
</dbReference>
<evidence type="ECO:0000256" key="1">
    <source>
        <dbReference type="ARBA" id="ARBA00022801"/>
    </source>
</evidence>
<organism evidence="3 4">
    <name type="scientific">Clostridium perfringens (strain ATCC 13124 / DSM 756 / JCM 1290 / NCIMB 6125 / NCTC 8237 / Type A)</name>
    <dbReference type="NCBI Taxonomy" id="195103"/>
    <lineage>
        <taxon>Bacteria</taxon>
        <taxon>Bacillati</taxon>
        <taxon>Bacillota</taxon>
        <taxon>Clostridia</taxon>
        <taxon>Eubacteriales</taxon>
        <taxon>Clostridiaceae</taxon>
        <taxon>Clostridium</taxon>
    </lineage>
</organism>
<dbReference type="SMART" id="SM00646">
    <property type="entry name" value="Ami_3"/>
    <property type="match status" value="1"/>
</dbReference>
<evidence type="ECO:0000259" key="2">
    <source>
        <dbReference type="SMART" id="SM00646"/>
    </source>
</evidence>
<dbReference type="STRING" id="195103.CPF_2676"/>
<dbReference type="NCBIfam" id="TIGR02883">
    <property type="entry name" value="spore_cwlD"/>
    <property type="match status" value="1"/>
</dbReference>
<dbReference type="InterPro" id="IPR014234">
    <property type="entry name" value="Spore_CwlD"/>
</dbReference>
<dbReference type="Proteomes" id="UP000001823">
    <property type="component" value="Chromosome"/>
</dbReference>
<reference evidence="3 4" key="1">
    <citation type="journal article" date="2006" name="Genome Res.">
        <title>Skewed genomic variability in strains of the toxigenic bacterial pathogen, Clostridium perfringens.</title>
        <authorList>
            <person name="Myers G.S."/>
            <person name="Rasko D.A."/>
            <person name="Cheung J.K."/>
            <person name="Ravel J."/>
            <person name="Seshadri R."/>
            <person name="Deboy R.T."/>
            <person name="Ren Q."/>
            <person name="Varga J."/>
            <person name="Awad M.M."/>
            <person name="Brinkac L.M."/>
            <person name="Daugherty S.C."/>
            <person name="Haft D.H."/>
            <person name="Dodson R.J."/>
            <person name="Madupu R."/>
            <person name="Nelson W.C."/>
            <person name="Rosovitz M.J."/>
            <person name="Sullivan S.A."/>
            <person name="Khouri H."/>
            <person name="Dimitrov G.I."/>
            <person name="Watkins K.L."/>
            <person name="Mulligan S."/>
            <person name="Benton J."/>
            <person name="Radune D."/>
            <person name="Fisher D.J."/>
            <person name="Atkins H.S."/>
            <person name="Hiscox T."/>
            <person name="Jost B.H."/>
            <person name="Billington S.J."/>
            <person name="Songer J.G."/>
            <person name="McClane B.A."/>
            <person name="Titball R.W."/>
            <person name="Rood J.I."/>
            <person name="Melville S.B."/>
            <person name="Paulsen I.T."/>
        </authorList>
    </citation>
    <scope>NUCLEOTIDE SEQUENCE [LARGE SCALE GENOMIC DNA]</scope>
    <source>
        <strain evidence="4">ATCC 13124 / DSM 756 / JCM 1290 / NCIMB 6125 / NCTC 8237 / S 107 / Type A</strain>
    </source>
</reference>
<feature type="domain" description="MurNAc-LAA" evidence="2">
    <location>
        <begin position="106"/>
        <end position="219"/>
    </location>
</feature>
<sequence>MKKIMKIVSIMMISFLVLNISLLKVNAEENNKVIVIDPGHGGIDGGAKSENGVIEKDINLSISLKTKAALESKGYKVIMTRSEDVGLYTEGKKVREKKIEDLGNRVKIKKENKCDAFISIHQNMFPQKNCKGAQVWSANNEPSQKLGKIIQQKFKEEVDQNNKREAKVAKKEYKILNDGYEGASVIVECGFLSNPEECELLGKEDYQNKIANTLANAIDEYFK</sequence>
<dbReference type="GO" id="GO:0008745">
    <property type="term" value="F:N-acetylmuramoyl-L-alanine amidase activity"/>
    <property type="evidence" value="ECO:0007669"/>
    <property type="project" value="UniProtKB-EC"/>
</dbReference>
<dbReference type="SUPFAM" id="SSF53187">
    <property type="entry name" value="Zn-dependent exopeptidases"/>
    <property type="match status" value="1"/>
</dbReference>
<accession>A0A0H2YSJ7</accession>
<dbReference type="GO" id="GO:0009253">
    <property type="term" value="P:peptidoglycan catabolic process"/>
    <property type="evidence" value="ECO:0007669"/>
    <property type="project" value="InterPro"/>
</dbReference>
<dbReference type="eggNOG" id="COG0860">
    <property type="taxonomic scope" value="Bacteria"/>
</dbReference>
<keyword evidence="4" id="KW-1185">Reference proteome</keyword>
<dbReference type="InterPro" id="IPR002508">
    <property type="entry name" value="MurNAc-LAA_cat"/>
</dbReference>
<dbReference type="PANTHER" id="PTHR30404">
    <property type="entry name" value="N-ACETYLMURAMOYL-L-ALANINE AMIDASE"/>
    <property type="match status" value="1"/>
</dbReference>
<name>A0A0H2YSJ7_CLOP1</name>
<dbReference type="InterPro" id="IPR050695">
    <property type="entry name" value="N-acetylmuramoyl_amidase_3"/>
</dbReference>
<protein>
    <submittedName>
        <fullName evidence="3">N-acetylmuramoyl-L-alanine amidase CwlD</fullName>
        <ecNumber evidence="3">3.5.1.28</ecNumber>
    </submittedName>
</protein>
<dbReference type="PaxDb" id="195103-CPF_2676"/>
<evidence type="ECO:0000313" key="4">
    <source>
        <dbReference type="Proteomes" id="UP000001823"/>
    </source>
</evidence>
<dbReference type="BRENDA" id="3.5.1.28">
    <property type="organism ID" value="1503"/>
</dbReference>
<dbReference type="RefSeq" id="WP_011591131.1">
    <property type="nucleotide sequence ID" value="NC_008261.1"/>
</dbReference>
<dbReference type="AlphaFoldDB" id="A0A0H2YSJ7"/>